<evidence type="ECO:0000256" key="4">
    <source>
        <dbReference type="PIRSR" id="PIRSR006223-50"/>
    </source>
</evidence>
<protein>
    <submittedName>
        <fullName evidence="5">Sulfurtransferase TusE</fullName>
    </submittedName>
</protein>
<dbReference type="InterPro" id="IPR043163">
    <property type="entry name" value="DsrC-like_N"/>
</dbReference>
<dbReference type="AlphaFoldDB" id="A0AAU9EQN1"/>
<dbReference type="GO" id="GO:0097163">
    <property type="term" value="F:sulfur carrier activity"/>
    <property type="evidence" value="ECO:0007669"/>
    <property type="project" value="TreeGrafter"/>
</dbReference>
<gene>
    <name evidence="5" type="ORF">FAK_32320</name>
</gene>
<evidence type="ECO:0000313" key="6">
    <source>
        <dbReference type="Proteomes" id="UP001366166"/>
    </source>
</evidence>
<dbReference type="PANTHER" id="PTHR37010">
    <property type="entry name" value="SULFURTRANSFERASE TUSE"/>
    <property type="match status" value="1"/>
</dbReference>
<dbReference type="KEGG" id="dmp:FAK_32320"/>
<evidence type="ECO:0000256" key="1">
    <source>
        <dbReference type="ARBA" id="ARBA00004496"/>
    </source>
</evidence>
<dbReference type="InterPro" id="IPR007453">
    <property type="entry name" value="DsrC/TusE"/>
</dbReference>
<evidence type="ECO:0000313" key="5">
    <source>
        <dbReference type="EMBL" id="BEQ16166.1"/>
    </source>
</evidence>
<comment type="subcellular location">
    <subcellularLocation>
        <location evidence="1">Cytoplasm</location>
    </subcellularLocation>
</comment>
<dbReference type="PIRSF" id="PIRSF006223">
    <property type="entry name" value="DsrC_TusE"/>
    <property type="match status" value="1"/>
</dbReference>
<keyword evidence="6" id="KW-1185">Reference proteome</keyword>
<proteinExistence type="inferred from homology"/>
<dbReference type="EMBL" id="AP028679">
    <property type="protein sequence ID" value="BEQ16166.1"/>
    <property type="molecule type" value="Genomic_DNA"/>
</dbReference>
<evidence type="ECO:0000256" key="3">
    <source>
        <dbReference type="ARBA" id="ARBA00022490"/>
    </source>
</evidence>
<evidence type="ECO:0000256" key="2">
    <source>
        <dbReference type="ARBA" id="ARBA00005718"/>
    </source>
</evidence>
<dbReference type="InterPro" id="IPR025526">
    <property type="entry name" value="DsrC-like_dom_sf"/>
</dbReference>
<dbReference type="SUPFAM" id="SSF69721">
    <property type="entry name" value="DsrC, the gamma subunit of dissimilatory sulfite reductase"/>
    <property type="match status" value="1"/>
</dbReference>
<comment type="similarity">
    <text evidence="2">Belongs to the DsrC/TusE family.</text>
</comment>
<dbReference type="Proteomes" id="UP001366166">
    <property type="component" value="Chromosome"/>
</dbReference>
<name>A0AAU9EQN1_9BACT</name>
<accession>A0AAU9EQN1</accession>
<dbReference type="Gene3D" id="3.30.1420.10">
    <property type="match status" value="1"/>
</dbReference>
<dbReference type="PANTHER" id="PTHR37010:SF1">
    <property type="entry name" value="SULFURTRANSFERASE TUSE"/>
    <property type="match status" value="1"/>
</dbReference>
<organism evidence="5 6">
    <name type="scientific">Desulfoferula mesophila</name>
    <dbReference type="NCBI Taxonomy" id="3058419"/>
    <lineage>
        <taxon>Bacteria</taxon>
        <taxon>Pseudomonadati</taxon>
        <taxon>Thermodesulfobacteriota</taxon>
        <taxon>Desulfarculia</taxon>
        <taxon>Desulfarculales</taxon>
        <taxon>Desulfarculaceae</taxon>
        <taxon>Desulfoferula</taxon>
    </lineage>
</organism>
<dbReference type="GO" id="GO:0005737">
    <property type="term" value="C:cytoplasm"/>
    <property type="evidence" value="ECO:0007669"/>
    <property type="project" value="UniProtKB-SubCell"/>
</dbReference>
<reference evidence="6" key="1">
    <citation type="journal article" date="2023" name="Arch. Microbiol.">
        <title>Desulfoferula mesophilus gen. nov. sp. nov., a mesophilic sulfate-reducing bacterium isolated from a brackish lake sediment.</title>
        <authorList>
            <person name="Watanabe T."/>
            <person name="Yabe T."/>
            <person name="Tsuji J.M."/>
            <person name="Fukui M."/>
        </authorList>
    </citation>
    <scope>NUCLEOTIDE SEQUENCE [LARGE SCALE GENOMIC DNA]</scope>
    <source>
        <strain evidence="6">12FAK</strain>
    </source>
</reference>
<keyword evidence="3" id="KW-0963">Cytoplasm</keyword>
<dbReference type="Gene3D" id="1.10.10.370">
    <property type="entry name" value="DsrC-like protein, C-terminal domain"/>
    <property type="match status" value="1"/>
</dbReference>
<dbReference type="Pfam" id="PF04358">
    <property type="entry name" value="DsrC"/>
    <property type="match status" value="1"/>
</dbReference>
<sequence length="120" mass="13297">MDTGAGQDGATPQLGRHLRLLAGKEIAFDSEDFFWEFDDWSEAAVRELAKEAGLETMTEDHWKVIHFLRDFYAYNGRAPLNNKLKKGTGLSLLELEGLFPGGLKFGARRLAGLPNPKSCG</sequence>
<dbReference type="InterPro" id="IPR042072">
    <property type="entry name" value="DsrC-like_C"/>
</dbReference>
<dbReference type="GO" id="GO:0002143">
    <property type="term" value="P:tRNA wobble position uridine thiolation"/>
    <property type="evidence" value="ECO:0007669"/>
    <property type="project" value="TreeGrafter"/>
</dbReference>
<dbReference type="RefSeq" id="WP_338601632.1">
    <property type="nucleotide sequence ID" value="NZ_AP028679.1"/>
</dbReference>
<feature type="active site" description="Cysteine persulfide intermediate" evidence="4">
    <location>
        <position position="119"/>
    </location>
</feature>
<dbReference type="NCBIfam" id="TIGR03342">
    <property type="entry name" value="dsrC_tusE_dsvC"/>
    <property type="match status" value="1"/>
</dbReference>